<dbReference type="EMBL" id="SRJD01000008">
    <property type="protein sequence ID" value="TGA98375.1"/>
    <property type="molecule type" value="Genomic_DNA"/>
</dbReference>
<protein>
    <submittedName>
        <fullName evidence="1">Resolvase</fullName>
    </submittedName>
</protein>
<keyword evidence="2" id="KW-1185">Reference proteome</keyword>
<dbReference type="OrthoDB" id="9811097at2"/>
<dbReference type="Proteomes" id="UP000298347">
    <property type="component" value="Unassembled WGS sequence"/>
</dbReference>
<organism evidence="1 2">
    <name type="scientific">Sporolactobacillus shoreae</name>
    <dbReference type="NCBI Taxonomy" id="1465501"/>
    <lineage>
        <taxon>Bacteria</taxon>
        <taxon>Bacillati</taxon>
        <taxon>Bacillota</taxon>
        <taxon>Bacilli</taxon>
        <taxon>Bacillales</taxon>
        <taxon>Sporolactobacillaceae</taxon>
        <taxon>Sporolactobacillus</taxon>
    </lineage>
</organism>
<accession>A0A4Z0GMT4</accession>
<comment type="caution">
    <text evidence="1">The sequence shown here is derived from an EMBL/GenBank/DDBJ whole genome shotgun (WGS) entry which is preliminary data.</text>
</comment>
<name>A0A4Z0GMT4_9BACL</name>
<sequence>MFSLYRLREDKQKLQLEGAGRDEQKKRITDMGTFLREQPTTLTEYDEPLVRRLIEKVTVYENKFTVEFKSGVMVDVKE</sequence>
<evidence type="ECO:0000313" key="2">
    <source>
        <dbReference type="Proteomes" id="UP000298347"/>
    </source>
</evidence>
<evidence type="ECO:0000313" key="1">
    <source>
        <dbReference type="EMBL" id="TGA98375.1"/>
    </source>
</evidence>
<proteinExistence type="predicted"/>
<dbReference type="AlphaFoldDB" id="A0A4Z0GMT4"/>
<gene>
    <name evidence="1" type="ORF">E4665_08910</name>
</gene>
<reference evidence="1 2" key="1">
    <citation type="journal article" date="2015" name="Int. J. Syst. Evol. Microbiol.">
        <title>Sporolactobacillus shoreae sp. nov. and Sporolactobacillus spathodeae sp. nov., two spore-forming lactic acid bacteria isolated from tree barks in Thailand.</title>
        <authorList>
            <person name="Thamacharoensuk T."/>
            <person name="Kitahara M."/>
            <person name="Ohkuma M."/>
            <person name="Thongchul N."/>
            <person name="Tanasupawat S."/>
        </authorList>
    </citation>
    <scope>NUCLEOTIDE SEQUENCE [LARGE SCALE GENOMIC DNA]</scope>
    <source>
        <strain evidence="1 2">BK92</strain>
    </source>
</reference>